<feature type="transmembrane region" description="Helical" evidence="1">
    <location>
        <begin position="40"/>
        <end position="62"/>
    </location>
</feature>
<accession>A0ABV9FDJ3</accession>
<dbReference type="RefSeq" id="WP_378098598.1">
    <property type="nucleotide sequence ID" value="NZ_JBHSEP010000012.1"/>
</dbReference>
<reference evidence="3" key="1">
    <citation type="journal article" date="2019" name="Int. J. Syst. Evol. Microbiol.">
        <title>The Global Catalogue of Microorganisms (GCM) 10K type strain sequencing project: providing services to taxonomists for standard genome sequencing and annotation.</title>
        <authorList>
            <consortium name="The Broad Institute Genomics Platform"/>
            <consortium name="The Broad Institute Genome Sequencing Center for Infectious Disease"/>
            <person name="Wu L."/>
            <person name="Ma J."/>
        </authorList>
    </citation>
    <scope>NUCLEOTIDE SEQUENCE [LARGE SCALE GENOMIC DNA]</scope>
    <source>
        <strain evidence="3">CCUG 49571</strain>
    </source>
</reference>
<sequence length="70" mass="7299">MRNKAGILLFAVLGGCVGGFILSELIGVAGMLIFDRAVGIKYLPILLPIVCAVVALIVVNGWTRSKSRGG</sequence>
<dbReference type="PROSITE" id="PS51257">
    <property type="entry name" value="PROKAR_LIPOPROTEIN"/>
    <property type="match status" value="1"/>
</dbReference>
<evidence type="ECO:0000256" key="1">
    <source>
        <dbReference type="SAM" id="Phobius"/>
    </source>
</evidence>
<comment type="caution">
    <text evidence="2">The sequence shown here is derived from an EMBL/GenBank/DDBJ whole genome shotgun (WGS) entry which is preliminary data.</text>
</comment>
<gene>
    <name evidence="2" type="ORF">ACFO3S_16875</name>
</gene>
<keyword evidence="3" id="KW-1185">Reference proteome</keyword>
<dbReference type="InterPro" id="IPR046001">
    <property type="entry name" value="DUF5957"/>
</dbReference>
<dbReference type="EMBL" id="JBHSEP010000012">
    <property type="protein sequence ID" value="MFC4599931.1"/>
    <property type="molecule type" value="Genomic_DNA"/>
</dbReference>
<evidence type="ECO:0000313" key="2">
    <source>
        <dbReference type="EMBL" id="MFC4599931.1"/>
    </source>
</evidence>
<proteinExistence type="predicted"/>
<organism evidence="2 3">
    <name type="scientific">Cohnella hongkongensis</name>
    <dbReference type="NCBI Taxonomy" id="178337"/>
    <lineage>
        <taxon>Bacteria</taxon>
        <taxon>Bacillati</taxon>
        <taxon>Bacillota</taxon>
        <taxon>Bacilli</taxon>
        <taxon>Bacillales</taxon>
        <taxon>Paenibacillaceae</taxon>
        <taxon>Cohnella</taxon>
    </lineage>
</organism>
<dbReference type="Proteomes" id="UP001596028">
    <property type="component" value="Unassembled WGS sequence"/>
</dbReference>
<keyword evidence="1" id="KW-0812">Transmembrane</keyword>
<keyword evidence="1" id="KW-0472">Membrane</keyword>
<feature type="transmembrane region" description="Helical" evidence="1">
    <location>
        <begin position="7"/>
        <end position="34"/>
    </location>
</feature>
<protein>
    <submittedName>
        <fullName evidence="2">DUF5957 family protein</fullName>
    </submittedName>
</protein>
<name>A0ABV9FDJ3_9BACL</name>
<evidence type="ECO:0000313" key="3">
    <source>
        <dbReference type="Proteomes" id="UP001596028"/>
    </source>
</evidence>
<keyword evidence="1" id="KW-1133">Transmembrane helix</keyword>
<dbReference type="Pfam" id="PF19382">
    <property type="entry name" value="DUF5957"/>
    <property type="match status" value="1"/>
</dbReference>